<evidence type="ECO:0000313" key="2">
    <source>
        <dbReference type="Proteomes" id="UP000253472"/>
    </source>
</evidence>
<sequence length="251" mass="27272">MKRQYNDLEAPIAITTATAADAASIGRCEQPKLKRMAILDSYPSPKEVFPDAQGCCTAPIPRPITPVDKIIDSLAQGPPSPTRSVDELNLSSMSCPSPIDTLSPISCPTPASTPIAGSPVVAHSPLSIDLDTTNNNNEDEEEEQYEITGYFNPFTALHFTPLAPFNNAPYPFTFIEPPRNLDFVKFKPPPPIFLSSLTGKTTAAKRTTTKKLLPSPEFSLPPSEVSNSACIDPQHTSDAEPPFFMEKYSTF</sequence>
<name>A0A367Y1A6_9ASCO</name>
<dbReference type="OrthoDB" id="10454471at2759"/>
<gene>
    <name evidence="1" type="ORF">Cantr_07668</name>
</gene>
<reference evidence="1 2" key="1">
    <citation type="submission" date="2018-06" db="EMBL/GenBank/DDBJ databases">
        <title>Whole genome sequencing of Candida tropicalis (genome annotated by CSBL at Korea University).</title>
        <authorList>
            <person name="Ahn J."/>
        </authorList>
    </citation>
    <scope>NUCLEOTIDE SEQUENCE [LARGE SCALE GENOMIC DNA]</scope>
    <source>
        <strain evidence="1 2">ATCC 20962</strain>
    </source>
</reference>
<dbReference type="AlphaFoldDB" id="A0A367Y1A6"/>
<organism evidence="1 2">
    <name type="scientific">Candida viswanathii</name>
    <dbReference type="NCBI Taxonomy" id="5486"/>
    <lineage>
        <taxon>Eukaryota</taxon>
        <taxon>Fungi</taxon>
        <taxon>Dikarya</taxon>
        <taxon>Ascomycota</taxon>
        <taxon>Saccharomycotina</taxon>
        <taxon>Pichiomycetes</taxon>
        <taxon>Debaryomycetaceae</taxon>
        <taxon>Candida/Lodderomyces clade</taxon>
        <taxon>Candida</taxon>
    </lineage>
</organism>
<evidence type="ECO:0000313" key="1">
    <source>
        <dbReference type="EMBL" id="RCK59653.1"/>
    </source>
</evidence>
<dbReference type="EMBL" id="QLNQ01000027">
    <property type="protein sequence ID" value="RCK59653.1"/>
    <property type="molecule type" value="Genomic_DNA"/>
</dbReference>
<protein>
    <submittedName>
        <fullName evidence="1">Uncharacterized protein</fullName>
    </submittedName>
</protein>
<dbReference type="Proteomes" id="UP000253472">
    <property type="component" value="Unassembled WGS sequence"/>
</dbReference>
<comment type="caution">
    <text evidence="1">The sequence shown here is derived from an EMBL/GenBank/DDBJ whole genome shotgun (WGS) entry which is preliminary data.</text>
</comment>
<proteinExistence type="predicted"/>
<accession>A0A367Y1A6</accession>
<keyword evidence="2" id="KW-1185">Reference proteome</keyword>